<feature type="domain" description="ABC transmembrane type-1" evidence="8">
    <location>
        <begin position="79"/>
        <end position="271"/>
    </location>
</feature>
<dbReference type="InterPro" id="IPR000515">
    <property type="entry name" value="MetI-like"/>
</dbReference>
<comment type="similarity">
    <text evidence="7">Belongs to the binding-protein-dependent transport system permease family.</text>
</comment>
<evidence type="ECO:0000256" key="3">
    <source>
        <dbReference type="ARBA" id="ARBA00022475"/>
    </source>
</evidence>
<keyword evidence="2 7" id="KW-0813">Transport</keyword>
<keyword evidence="6 7" id="KW-0472">Membrane</keyword>
<dbReference type="PROSITE" id="PS50928">
    <property type="entry name" value="ABC_TM1"/>
    <property type="match status" value="1"/>
</dbReference>
<dbReference type="GO" id="GO:0055085">
    <property type="term" value="P:transmembrane transport"/>
    <property type="evidence" value="ECO:0007669"/>
    <property type="project" value="InterPro"/>
</dbReference>
<evidence type="ECO:0000259" key="8">
    <source>
        <dbReference type="PROSITE" id="PS50928"/>
    </source>
</evidence>
<feature type="transmembrane region" description="Helical" evidence="7">
    <location>
        <begin position="78"/>
        <end position="102"/>
    </location>
</feature>
<evidence type="ECO:0000256" key="4">
    <source>
        <dbReference type="ARBA" id="ARBA00022692"/>
    </source>
</evidence>
<dbReference type="AlphaFoldDB" id="A0AAW5QYP5"/>
<evidence type="ECO:0000256" key="2">
    <source>
        <dbReference type="ARBA" id="ARBA00022448"/>
    </source>
</evidence>
<dbReference type="PANTHER" id="PTHR32243:SF18">
    <property type="entry name" value="INNER MEMBRANE ABC TRANSPORTER PERMEASE PROTEIN YCJP"/>
    <property type="match status" value="1"/>
</dbReference>
<dbReference type="CDD" id="cd06261">
    <property type="entry name" value="TM_PBP2"/>
    <property type="match status" value="1"/>
</dbReference>
<dbReference type="Proteomes" id="UP001320898">
    <property type="component" value="Unassembled WGS sequence"/>
</dbReference>
<keyword evidence="3" id="KW-1003">Cell membrane</keyword>
<feature type="transmembrane region" description="Helical" evidence="7">
    <location>
        <begin position="147"/>
        <end position="170"/>
    </location>
</feature>
<name>A0AAW5QYP5_9HYPH</name>
<sequence length="285" mass="31235">MSAPAISARFDGGKVISTLATYTLAVAAFGLLLLPIYWLVVTSFKPLEDIFVVPPQFWPERFTLENYYSQSDPRLFRFFLNSIIVSAGSAVLSTFAGALCAYAISRFAFRNKNLLLLFFLAAMAFPVPLLMITMYGTFLKLGLLDTYWALILGTAATGLPISVWLLTNFINQIPEDMEEAALLDGASPFKVLMHVVLPIIRPGLAASGIFVFVTSWNELIMGMTFVSSPELRTLPAGITLTFLGEFEGDWSEMMALAVLVTLPVFLLFAVTQKAVLKGMTTGALK</sequence>
<dbReference type="RefSeq" id="WP_261614950.1">
    <property type="nucleotide sequence ID" value="NZ_JALIDZ010000002.1"/>
</dbReference>
<dbReference type="InterPro" id="IPR035906">
    <property type="entry name" value="MetI-like_sf"/>
</dbReference>
<evidence type="ECO:0000256" key="7">
    <source>
        <dbReference type="RuleBase" id="RU363032"/>
    </source>
</evidence>
<dbReference type="PANTHER" id="PTHR32243">
    <property type="entry name" value="MALTOSE TRANSPORT SYSTEM PERMEASE-RELATED"/>
    <property type="match status" value="1"/>
</dbReference>
<dbReference type="SUPFAM" id="SSF161098">
    <property type="entry name" value="MetI-like"/>
    <property type="match status" value="1"/>
</dbReference>
<feature type="transmembrane region" description="Helical" evidence="7">
    <location>
        <begin position="191"/>
        <end position="213"/>
    </location>
</feature>
<comment type="subcellular location">
    <subcellularLocation>
        <location evidence="1 7">Cell membrane</location>
        <topology evidence="1 7">Multi-pass membrane protein</topology>
    </subcellularLocation>
</comment>
<feature type="transmembrane region" description="Helical" evidence="7">
    <location>
        <begin position="253"/>
        <end position="270"/>
    </location>
</feature>
<comment type="caution">
    <text evidence="9">The sequence shown here is derived from an EMBL/GenBank/DDBJ whole genome shotgun (WGS) entry which is preliminary data.</text>
</comment>
<evidence type="ECO:0000313" key="10">
    <source>
        <dbReference type="Proteomes" id="UP001320898"/>
    </source>
</evidence>
<feature type="transmembrane region" description="Helical" evidence="7">
    <location>
        <begin position="114"/>
        <end position="135"/>
    </location>
</feature>
<evidence type="ECO:0000256" key="1">
    <source>
        <dbReference type="ARBA" id="ARBA00004651"/>
    </source>
</evidence>
<protein>
    <submittedName>
        <fullName evidence="9">Carbohydrate ABC transporter permease</fullName>
    </submittedName>
</protein>
<dbReference type="InterPro" id="IPR050901">
    <property type="entry name" value="BP-dep_ABC_trans_perm"/>
</dbReference>
<feature type="transmembrane region" description="Helical" evidence="7">
    <location>
        <begin position="19"/>
        <end position="40"/>
    </location>
</feature>
<gene>
    <name evidence="9" type="ORF">MUB46_05895</name>
</gene>
<evidence type="ECO:0000256" key="6">
    <source>
        <dbReference type="ARBA" id="ARBA00023136"/>
    </source>
</evidence>
<evidence type="ECO:0000313" key="9">
    <source>
        <dbReference type="EMBL" id="MCT8971390.1"/>
    </source>
</evidence>
<evidence type="ECO:0000256" key="5">
    <source>
        <dbReference type="ARBA" id="ARBA00022989"/>
    </source>
</evidence>
<keyword evidence="10" id="KW-1185">Reference proteome</keyword>
<dbReference type="EMBL" id="JALIDZ010000002">
    <property type="protein sequence ID" value="MCT8971390.1"/>
    <property type="molecule type" value="Genomic_DNA"/>
</dbReference>
<proteinExistence type="inferred from homology"/>
<keyword evidence="5 7" id="KW-1133">Transmembrane helix</keyword>
<dbReference type="Gene3D" id="1.10.3720.10">
    <property type="entry name" value="MetI-like"/>
    <property type="match status" value="1"/>
</dbReference>
<keyword evidence="4 7" id="KW-0812">Transmembrane</keyword>
<dbReference type="GO" id="GO:0005886">
    <property type="term" value="C:plasma membrane"/>
    <property type="evidence" value="ECO:0007669"/>
    <property type="project" value="UniProtKB-SubCell"/>
</dbReference>
<dbReference type="Pfam" id="PF00528">
    <property type="entry name" value="BPD_transp_1"/>
    <property type="match status" value="1"/>
</dbReference>
<reference evidence="9 10" key="1">
    <citation type="submission" date="2022-04" db="EMBL/GenBank/DDBJ databases">
        <authorList>
            <person name="Ye Y.-Q."/>
            <person name="Du Z.-J."/>
        </authorList>
    </citation>
    <scope>NUCLEOTIDE SEQUENCE [LARGE SCALE GENOMIC DNA]</scope>
    <source>
        <strain evidence="9 10">A6E488</strain>
    </source>
</reference>
<organism evidence="9 10">
    <name type="scientific">Microbaculum marinisediminis</name>
    <dbReference type="NCBI Taxonomy" id="2931392"/>
    <lineage>
        <taxon>Bacteria</taxon>
        <taxon>Pseudomonadati</taxon>
        <taxon>Pseudomonadota</taxon>
        <taxon>Alphaproteobacteria</taxon>
        <taxon>Hyphomicrobiales</taxon>
        <taxon>Tepidamorphaceae</taxon>
        <taxon>Microbaculum</taxon>
    </lineage>
</organism>
<accession>A0AAW5QYP5</accession>